<dbReference type="Gramene" id="EES07451">
    <property type="protein sequence ID" value="EES07451"/>
    <property type="gene ID" value="SORBI_3004G282000"/>
</dbReference>
<evidence type="ECO:0000313" key="6">
    <source>
        <dbReference type="Proteomes" id="UP000807115"/>
    </source>
</evidence>
<dbReference type="PANTHER" id="PTHR24015:SF388">
    <property type="entry name" value="OS02G0680500 PROTEIN"/>
    <property type="match status" value="1"/>
</dbReference>
<dbReference type="FunFam" id="1.25.40.10:FF:001093">
    <property type="entry name" value="Pentatricopeptide repeat-containing protein At2g34400"/>
    <property type="match status" value="1"/>
</dbReference>
<feature type="repeat" description="PPR" evidence="3">
    <location>
        <begin position="446"/>
        <end position="476"/>
    </location>
</feature>
<reference evidence="5" key="2">
    <citation type="submission" date="2020-10" db="EMBL/GenBank/DDBJ databases">
        <authorList>
            <person name="Cooper E.A."/>
            <person name="Brenton Z.W."/>
            <person name="Flinn B.S."/>
            <person name="Jenkins J."/>
            <person name="Shu S."/>
            <person name="Flowers D."/>
            <person name="Luo F."/>
            <person name="Wang Y."/>
            <person name="Xia P."/>
            <person name="Barry K."/>
            <person name="Daum C."/>
            <person name="Lipzen A."/>
            <person name="Yoshinaga Y."/>
            <person name="Schmutz J."/>
            <person name="Saski C."/>
            <person name="Vermerris W."/>
            <person name="Kresovich S."/>
        </authorList>
    </citation>
    <scope>NUCLEOTIDE SEQUENCE</scope>
</reference>
<dbReference type="InterPro" id="IPR011990">
    <property type="entry name" value="TPR-like_helical_dom_sf"/>
</dbReference>
<protein>
    <recommendedName>
        <fullName evidence="7">Pentatricopeptide repeat-containing protein</fullName>
    </recommendedName>
</protein>
<dbReference type="PANTHER" id="PTHR24015">
    <property type="entry name" value="OS07G0578800 PROTEIN-RELATED"/>
    <property type="match status" value="1"/>
</dbReference>
<evidence type="ECO:0000313" key="5">
    <source>
        <dbReference type="EMBL" id="KAG0534682.1"/>
    </source>
</evidence>
<evidence type="ECO:0000256" key="1">
    <source>
        <dbReference type="ARBA" id="ARBA00022737"/>
    </source>
</evidence>
<dbReference type="Pfam" id="PF13041">
    <property type="entry name" value="PPR_2"/>
    <property type="match status" value="2"/>
</dbReference>
<feature type="compositionally biased region" description="Pro residues" evidence="4">
    <location>
        <begin position="10"/>
        <end position="20"/>
    </location>
</feature>
<dbReference type="PROSITE" id="PS51375">
    <property type="entry name" value="PPR"/>
    <property type="match status" value="5"/>
</dbReference>
<dbReference type="KEGG" id="sbi:8076035"/>
<feature type="repeat" description="PPR" evidence="3">
    <location>
        <begin position="95"/>
        <end position="129"/>
    </location>
</feature>
<dbReference type="InterPro" id="IPR046848">
    <property type="entry name" value="E_motif"/>
</dbReference>
<keyword evidence="2" id="KW-0809">Transit peptide</keyword>
<feature type="repeat" description="PPR" evidence="3">
    <location>
        <begin position="201"/>
        <end position="235"/>
    </location>
</feature>
<dbReference type="EMBL" id="CM027683">
    <property type="protein sequence ID" value="KAG0534682.1"/>
    <property type="molecule type" value="Genomic_DNA"/>
</dbReference>
<feature type="repeat" description="PPR" evidence="3">
    <location>
        <begin position="374"/>
        <end position="410"/>
    </location>
</feature>
<feature type="repeat" description="PPR" evidence="3">
    <location>
        <begin position="477"/>
        <end position="511"/>
    </location>
</feature>
<feature type="region of interest" description="Disordered" evidence="4">
    <location>
        <begin position="1"/>
        <end position="23"/>
    </location>
</feature>
<dbReference type="GO" id="GO:0003723">
    <property type="term" value="F:RNA binding"/>
    <property type="evidence" value="ECO:0007669"/>
    <property type="project" value="InterPro"/>
</dbReference>
<dbReference type="Pfam" id="PF20431">
    <property type="entry name" value="E_motif"/>
    <property type="match status" value="1"/>
</dbReference>
<evidence type="ECO:0000256" key="3">
    <source>
        <dbReference type="PROSITE-ProRule" id="PRU00708"/>
    </source>
</evidence>
<dbReference type="NCBIfam" id="TIGR00756">
    <property type="entry name" value="PPR"/>
    <property type="match status" value="6"/>
</dbReference>
<dbReference type="FunFam" id="1.25.40.10:FF:002551">
    <property type="entry name" value="Pentatricopeptide (PPR) repeat-containing protein-like"/>
    <property type="match status" value="1"/>
</dbReference>
<dbReference type="OrthoDB" id="647890at2759"/>
<reference evidence="5" key="1">
    <citation type="journal article" date="2019" name="BMC Genomics">
        <title>A new reference genome for Sorghum bicolor reveals high levels of sequence similarity between sweet and grain genotypes: implications for the genetics of sugar metabolism.</title>
        <authorList>
            <person name="Cooper E.A."/>
            <person name="Brenton Z.W."/>
            <person name="Flinn B.S."/>
            <person name="Jenkins J."/>
            <person name="Shu S."/>
            <person name="Flowers D."/>
            <person name="Luo F."/>
            <person name="Wang Y."/>
            <person name="Xia P."/>
            <person name="Barry K."/>
            <person name="Daum C."/>
            <person name="Lipzen A."/>
            <person name="Yoshinaga Y."/>
            <person name="Schmutz J."/>
            <person name="Saski C."/>
            <person name="Vermerris W."/>
            <person name="Kresovich S."/>
        </authorList>
    </citation>
    <scope>NUCLEOTIDE SEQUENCE</scope>
</reference>
<dbReference type="AlphaFoldDB" id="A0A921R959"/>
<dbReference type="Gene3D" id="1.25.40.10">
    <property type="entry name" value="Tetratricopeptide repeat domain"/>
    <property type="match status" value="5"/>
</dbReference>
<gene>
    <name evidence="5" type="ORF">BDA96_04G300300</name>
</gene>
<dbReference type="InterPro" id="IPR046960">
    <property type="entry name" value="PPR_At4g14850-like_plant"/>
</dbReference>
<dbReference type="InterPro" id="IPR002885">
    <property type="entry name" value="PPR_rpt"/>
</dbReference>
<dbReference type="Proteomes" id="UP000807115">
    <property type="component" value="Chromosome 4"/>
</dbReference>
<evidence type="ECO:0000256" key="4">
    <source>
        <dbReference type="SAM" id="MobiDB-lite"/>
    </source>
</evidence>
<dbReference type="Pfam" id="PF01535">
    <property type="entry name" value="PPR"/>
    <property type="match status" value="7"/>
</dbReference>
<evidence type="ECO:0008006" key="7">
    <source>
        <dbReference type="Google" id="ProtNLM"/>
    </source>
</evidence>
<dbReference type="OMA" id="EPSMEHF"/>
<evidence type="ECO:0000256" key="2">
    <source>
        <dbReference type="ARBA" id="ARBA00022946"/>
    </source>
</evidence>
<accession>A0A921R959</accession>
<dbReference type="GO" id="GO:0009451">
    <property type="term" value="P:RNA modification"/>
    <property type="evidence" value="ECO:0007669"/>
    <property type="project" value="InterPro"/>
</dbReference>
<comment type="caution">
    <text evidence="5">The sequence shown here is derived from an EMBL/GenBank/DDBJ whole genome shotgun (WGS) entry which is preliminary data.</text>
</comment>
<keyword evidence="1" id="KW-0677">Repeat</keyword>
<proteinExistence type="predicted"/>
<organism evidence="5 6">
    <name type="scientific">Sorghum bicolor</name>
    <name type="common">Sorghum</name>
    <name type="synonym">Sorghum vulgare</name>
    <dbReference type="NCBI Taxonomy" id="4558"/>
    <lineage>
        <taxon>Eukaryota</taxon>
        <taxon>Viridiplantae</taxon>
        <taxon>Streptophyta</taxon>
        <taxon>Embryophyta</taxon>
        <taxon>Tracheophyta</taxon>
        <taxon>Spermatophyta</taxon>
        <taxon>Magnoliopsida</taxon>
        <taxon>Liliopsida</taxon>
        <taxon>Poales</taxon>
        <taxon>Poaceae</taxon>
        <taxon>PACMAD clade</taxon>
        <taxon>Panicoideae</taxon>
        <taxon>Andropogonodae</taxon>
        <taxon>Andropogoneae</taxon>
        <taxon>Sorghinae</taxon>
        <taxon>Sorghum</taxon>
    </lineage>
</organism>
<dbReference type="FunFam" id="1.25.40.10:FF:002555">
    <property type="entry name" value="Pentatricopeptide (PPR) repeat-containing protein-like"/>
    <property type="match status" value="1"/>
</dbReference>
<sequence>MPMLSLCTPSSPPPLPPPPHGTFTAPPASVALLREAAARRDAALTSALHAALLKSGALRSPQAPLAATNSLLHAYLQCGLLSRALRLLDGTPRRDAATYASLISAHCRLGAPLDALRAFLDMLDWGCSDAAVRPNEFTAAAVLQACGLARDERLGRMVHGYLVAGGFCGDPFVVGSLVNMYAKAGDVVSARRLVLGLPCRDVVSWTAIISGCVLNGMLEEGLEVFVMMLEDGVLPNNVTMLSVIQACSLMGASELFSPVHALVVLLELEHDASVVNSLIMMYAKNGFVEEAIWLFRGFYLKSGNVCSNEDVLAAVLYGCTISGSVKNGVGVHAHTIKIGAFPSISIENSLMGMYARFEQIDAAHFVFEGMKVKDIVSWNTIISCLAKSDRVNEAMELFSVLHAAAGGLAPDFVTVLSILQACSNAGLLHQGQMLHGYIMKSGFVYDVSICNALITMYAKLGRIDFAEMIFERMDIKDLVSWNSMINAYGMHGDGHLALRVFHQLKDAGTPVPNAITFVSVISACSHSGLISEGYKCFESMGRDHSIEPSMDHYACVVDLLGRSGRFAEAEEFIRDMPVHPNSSIWGPLLAACQLHGNVDLAEKAAKELSALEPESDIWRVSLSNTYASAGRWRDAAKIRTEMRRVGLRKETGWSFVDVGGVESFKFVSADTRHHDAEEIYSVWHSMNRHMADLAADVHKLSPISAV</sequence>
<name>A0A921R959_SORBI</name>